<gene>
    <name evidence="3" type="ORF">SAMN02745941_00020</name>
</gene>
<dbReference type="AlphaFoldDB" id="A0A1M5SUG1"/>
<feature type="domain" description="S1 motif" evidence="2">
    <location>
        <begin position="3"/>
        <end position="64"/>
    </location>
</feature>
<accession>A0A1M5SUG1</accession>
<dbReference type="RefSeq" id="WP_073015652.1">
    <property type="nucleotide sequence ID" value="NZ_FQXU01000003.1"/>
</dbReference>
<dbReference type="InterPro" id="IPR014464">
    <property type="entry name" value="CvfB_fam"/>
</dbReference>
<dbReference type="InterPro" id="IPR040764">
    <property type="entry name" value="CvfB_WH"/>
</dbReference>
<dbReference type="EMBL" id="FQXU01000003">
    <property type="protein sequence ID" value="SHH42169.1"/>
    <property type="molecule type" value="Genomic_DNA"/>
</dbReference>
<feature type="domain" description="S1 motif" evidence="2">
    <location>
        <begin position="142"/>
        <end position="205"/>
    </location>
</feature>
<dbReference type="PANTHER" id="PTHR37296">
    <property type="entry name" value="CONSERVED VIRULENCE FACTOR B"/>
    <property type="match status" value="1"/>
</dbReference>
<dbReference type="GO" id="GO:0003676">
    <property type="term" value="F:nucleic acid binding"/>
    <property type="evidence" value="ECO:0007669"/>
    <property type="project" value="InterPro"/>
</dbReference>
<dbReference type="Proteomes" id="UP000184241">
    <property type="component" value="Unassembled WGS sequence"/>
</dbReference>
<dbReference type="InterPro" id="IPR012340">
    <property type="entry name" value="NA-bd_OB-fold"/>
</dbReference>
<dbReference type="Pfam" id="PF13509">
    <property type="entry name" value="S1_2"/>
    <property type="match status" value="2"/>
</dbReference>
<dbReference type="InterPro" id="IPR036388">
    <property type="entry name" value="WH-like_DNA-bd_sf"/>
</dbReference>
<dbReference type="Gene3D" id="2.40.50.140">
    <property type="entry name" value="Nucleic acid-binding proteins"/>
    <property type="match status" value="2"/>
</dbReference>
<dbReference type="Pfam" id="PF17783">
    <property type="entry name" value="WHD_CvfB"/>
    <property type="match status" value="1"/>
</dbReference>
<dbReference type="InterPro" id="IPR003029">
    <property type="entry name" value="S1_domain"/>
</dbReference>
<dbReference type="SMART" id="SM00316">
    <property type="entry name" value="S1"/>
    <property type="match status" value="2"/>
</dbReference>
<evidence type="ECO:0000313" key="3">
    <source>
        <dbReference type="EMBL" id="SHH42169.1"/>
    </source>
</evidence>
<protein>
    <recommendedName>
        <fullName evidence="2">S1 motif domain-containing protein</fullName>
    </recommendedName>
</protein>
<organism evidence="3 4">
    <name type="scientific">Clostridium intestinale DSM 6191</name>
    <dbReference type="NCBI Taxonomy" id="1121320"/>
    <lineage>
        <taxon>Bacteria</taxon>
        <taxon>Bacillati</taxon>
        <taxon>Bacillota</taxon>
        <taxon>Clostridia</taxon>
        <taxon>Eubacteriales</taxon>
        <taxon>Clostridiaceae</taxon>
        <taxon>Clostridium</taxon>
    </lineage>
</organism>
<comment type="similarity">
    <text evidence="1">Belongs to the CvfB family.</text>
</comment>
<reference evidence="3 4" key="1">
    <citation type="submission" date="2016-11" db="EMBL/GenBank/DDBJ databases">
        <authorList>
            <person name="Jaros S."/>
            <person name="Januszkiewicz K."/>
            <person name="Wedrychowicz H."/>
        </authorList>
    </citation>
    <scope>NUCLEOTIDE SEQUENCE [LARGE SCALE GENOMIC DNA]</scope>
    <source>
        <strain evidence="3 4">DSM 6191</strain>
    </source>
</reference>
<dbReference type="PANTHER" id="PTHR37296:SF1">
    <property type="entry name" value="CONSERVED VIRULENCE FACTOR B"/>
    <property type="match status" value="1"/>
</dbReference>
<evidence type="ECO:0000313" key="4">
    <source>
        <dbReference type="Proteomes" id="UP000184241"/>
    </source>
</evidence>
<evidence type="ECO:0000256" key="1">
    <source>
        <dbReference type="PIRNR" id="PIRNR012524"/>
    </source>
</evidence>
<dbReference type="Gene3D" id="1.10.10.10">
    <property type="entry name" value="Winged helix-like DNA-binding domain superfamily/Winged helix DNA-binding domain"/>
    <property type="match status" value="1"/>
</dbReference>
<sequence>MIKLGEYNELEVVKVRDFGVFVTDGEQEILIPKGSLTGRTLEVEQKIEVFIYRDSEDRIIGTLKKPLATVFNLAYLKVVDESNIGSFADIGIGKDVLIPLKEQLYKLNVNDKYLLYMYIDKTGRLAATTDIEDYLDIAEGYVLDQEVKGIVYEINENGTLKVAVESKYKGLILKNEYYEYIAIGSEVSVRIRRIYEDGTLGLTPRKRKLDEREVLTEKILKYLNDNNGFMPFNDKSSPEDIRRIFNASKNYFKMSLGGLMKEGVIEQKEDGTYLK</sequence>
<dbReference type="SUPFAM" id="SSF50249">
    <property type="entry name" value="Nucleic acid-binding proteins"/>
    <property type="match status" value="1"/>
</dbReference>
<evidence type="ECO:0000259" key="2">
    <source>
        <dbReference type="SMART" id="SM00316"/>
    </source>
</evidence>
<name>A0A1M5SUG1_9CLOT</name>
<proteinExistence type="inferred from homology"/>
<dbReference type="InterPro" id="IPR039566">
    <property type="entry name" value="CvfB_S1_st"/>
</dbReference>
<dbReference type="PIRSF" id="PIRSF012524">
    <property type="entry name" value="YitL_S1"/>
    <property type="match status" value="1"/>
</dbReference>